<dbReference type="PROSITE" id="PS50928">
    <property type="entry name" value="ABC_TM1"/>
    <property type="match status" value="1"/>
</dbReference>
<dbReference type="SUPFAM" id="SSF161098">
    <property type="entry name" value="MetI-like"/>
    <property type="match status" value="1"/>
</dbReference>
<name>A0A7W7P2Y0_PSENT</name>
<proteinExistence type="inferred from homology"/>
<dbReference type="InterPro" id="IPR043429">
    <property type="entry name" value="ArtM/GltK/GlnP/TcyL/YhdX-like"/>
</dbReference>
<keyword evidence="7" id="KW-0029">Amino-acid transport</keyword>
<organism evidence="12 13">
    <name type="scientific">Pseudomonas nitroreducens</name>
    <dbReference type="NCBI Taxonomy" id="46680"/>
    <lineage>
        <taxon>Bacteria</taxon>
        <taxon>Pseudomonadati</taxon>
        <taxon>Pseudomonadota</taxon>
        <taxon>Gammaproteobacteria</taxon>
        <taxon>Pseudomonadales</taxon>
        <taxon>Pseudomonadaceae</taxon>
        <taxon>Pseudomonas</taxon>
    </lineage>
</organism>
<keyword evidence="6 10" id="KW-0812">Transmembrane</keyword>
<reference evidence="12 13" key="1">
    <citation type="submission" date="2020-08" db="EMBL/GenBank/DDBJ databases">
        <title>Functional genomics of gut bacteria from endangered species of beetles.</title>
        <authorList>
            <person name="Carlos-Shanley C."/>
        </authorList>
    </citation>
    <scope>NUCLEOTIDE SEQUENCE [LARGE SCALE GENOMIC DNA]</scope>
    <source>
        <strain evidence="12 13">S00179</strain>
    </source>
</reference>
<gene>
    <name evidence="12" type="ORF">HNP46_003614</name>
</gene>
<evidence type="ECO:0000313" key="13">
    <source>
        <dbReference type="Proteomes" id="UP000566995"/>
    </source>
</evidence>
<evidence type="ECO:0000256" key="6">
    <source>
        <dbReference type="ARBA" id="ARBA00022692"/>
    </source>
</evidence>
<evidence type="ECO:0000256" key="2">
    <source>
        <dbReference type="ARBA" id="ARBA00004429"/>
    </source>
</evidence>
<dbReference type="GO" id="GO:0006865">
    <property type="term" value="P:amino acid transport"/>
    <property type="evidence" value="ECO:0007669"/>
    <property type="project" value="UniProtKB-KW"/>
</dbReference>
<dbReference type="PANTHER" id="PTHR30614:SF20">
    <property type="entry name" value="GLUTAMINE TRANSPORT SYSTEM PERMEASE PROTEIN GLNP"/>
    <property type="match status" value="1"/>
</dbReference>
<dbReference type="InterPro" id="IPR010065">
    <property type="entry name" value="AA_ABC_transptr_permease_3TM"/>
</dbReference>
<feature type="transmembrane region" description="Helical" evidence="10">
    <location>
        <begin position="193"/>
        <end position="214"/>
    </location>
</feature>
<dbReference type="RefSeq" id="WP_184591399.1">
    <property type="nucleotide sequence ID" value="NZ_JACHLI010000014.1"/>
</dbReference>
<dbReference type="Proteomes" id="UP000566995">
    <property type="component" value="Unassembled WGS sequence"/>
</dbReference>
<dbReference type="AlphaFoldDB" id="A0A7W7P2Y0"/>
<comment type="similarity">
    <text evidence="3">Belongs to the binding-protein-dependent transport system permease family. HisMQ subfamily.</text>
</comment>
<evidence type="ECO:0000259" key="11">
    <source>
        <dbReference type="PROSITE" id="PS50928"/>
    </source>
</evidence>
<dbReference type="Gene3D" id="1.10.3720.10">
    <property type="entry name" value="MetI-like"/>
    <property type="match status" value="1"/>
</dbReference>
<feature type="transmembrane region" description="Helical" evidence="10">
    <location>
        <begin position="62"/>
        <end position="83"/>
    </location>
</feature>
<keyword evidence="8 10" id="KW-1133">Transmembrane helix</keyword>
<feature type="transmembrane region" description="Helical" evidence="10">
    <location>
        <begin position="20"/>
        <end position="50"/>
    </location>
</feature>
<dbReference type="Pfam" id="PF00528">
    <property type="entry name" value="BPD_transp_1"/>
    <property type="match status" value="1"/>
</dbReference>
<comment type="function">
    <text evidence="1">Part of the binding-protein-dependent transport system for glutamine; probably responsible for the translocation of the substrate across the membrane.</text>
</comment>
<evidence type="ECO:0000256" key="8">
    <source>
        <dbReference type="ARBA" id="ARBA00022989"/>
    </source>
</evidence>
<evidence type="ECO:0000313" key="12">
    <source>
        <dbReference type="EMBL" id="MBB4864742.1"/>
    </source>
</evidence>
<evidence type="ECO:0000256" key="7">
    <source>
        <dbReference type="ARBA" id="ARBA00022970"/>
    </source>
</evidence>
<keyword evidence="9 10" id="KW-0472">Membrane</keyword>
<keyword evidence="5" id="KW-1003">Cell membrane</keyword>
<feature type="domain" description="ABC transmembrane type-1" evidence="11">
    <location>
        <begin position="24"/>
        <end position="212"/>
    </location>
</feature>
<evidence type="ECO:0000256" key="5">
    <source>
        <dbReference type="ARBA" id="ARBA00022475"/>
    </source>
</evidence>
<dbReference type="GO" id="GO:0043190">
    <property type="term" value="C:ATP-binding cassette (ABC) transporter complex"/>
    <property type="evidence" value="ECO:0007669"/>
    <property type="project" value="InterPro"/>
</dbReference>
<evidence type="ECO:0000256" key="1">
    <source>
        <dbReference type="ARBA" id="ARBA00003159"/>
    </source>
</evidence>
<comment type="subcellular location">
    <subcellularLocation>
        <location evidence="2">Cell inner membrane</location>
        <topology evidence="2">Multi-pass membrane protein</topology>
    </subcellularLocation>
    <subcellularLocation>
        <location evidence="10">Cell membrane</location>
        <topology evidence="10">Multi-pass membrane protein</topology>
    </subcellularLocation>
</comment>
<sequence>MELLHTFFNWSVFVDALPVMLRGLGVTIMLGLVSIVLGLVGGLALAMVRLYALAPLRALARAYIDVLRSIPLLVLLVLIYYALPFMGIRLSSFAAATVALSMVSCAYAAEIFRSGIEAIPRGQFEAAASQGMGFFHTMRDVILPQAMRIVMPPMTSNCINVMKDTALASVVAMPDLLKQATQAQALAANPTPLVGAAAMYLLLLLPMVQLVSWIEQRNHSRSKAA</sequence>
<protein>
    <submittedName>
        <fullName evidence="12">Polar amino acid transport system permease protein</fullName>
    </submittedName>
</protein>
<evidence type="ECO:0000256" key="9">
    <source>
        <dbReference type="ARBA" id="ARBA00023136"/>
    </source>
</evidence>
<evidence type="ECO:0000256" key="10">
    <source>
        <dbReference type="RuleBase" id="RU363032"/>
    </source>
</evidence>
<accession>A0A7W7P2Y0</accession>
<keyword evidence="4 10" id="KW-0813">Transport</keyword>
<evidence type="ECO:0000256" key="3">
    <source>
        <dbReference type="ARBA" id="ARBA00010072"/>
    </source>
</evidence>
<dbReference type="NCBIfam" id="TIGR01726">
    <property type="entry name" value="HEQRo_perm_3TM"/>
    <property type="match status" value="1"/>
</dbReference>
<evidence type="ECO:0000256" key="4">
    <source>
        <dbReference type="ARBA" id="ARBA00022448"/>
    </source>
</evidence>
<dbReference type="CDD" id="cd06261">
    <property type="entry name" value="TM_PBP2"/>
    <property type="match status" value="1"/>
</dbReference>
<comment type="caution">
    <text evidence="12">The sequence shown here is derived from an EMBL/GenBank/DDBJ whole genome shotgun (WGS) entry which is preliminary data.</text>
</comment>
<dbReference type="PANTHER" id="PTHR30614">
    <property type="entry name" value="MEMBRANE COMPONENT OF AMINO ACID ABC TRANSPORTER"/>
    <property type="match status" value="1"/>
</dbReference>
<dbReference type="EMBL" id="JACHLI010000014">
    <property type="protein sequence ID" value="MBB4864742.1"/>
    <property type="molecule type" value="Genomic_DNA"/>
</dbReference>
<dbReference type="InterPro" id="IPR035906">
    <property type="entry name" value="MetI-like_sf"/>
</dbReference>
<dbReference type="InterPro" id="IPR000515">
    <property type="entry name" value="MetI-like"/>
</dbReference>
<dbReference type="GO" id="GO:0022857">
    <property type="term" value="F:transmembrane transporter activity"/>
    <property type="evidence" value="ECO:0007669"/>
    <property type="project" value="InterPro"/>
</dbReference>